<protein>
    <submittedName>
        <fullName evidence="1">Deaminase</fullName>
    </submittedName>
</protein>
<dbReference type="RefSeq" id="WP_085020429.1">
    <property type="nucleotide sequence ID" value="NZ_BMHD01000001.1"/>
</dbReference>
<evidence type="ECO:0000313" key="2">
    <source>
        <dbReference type="Proteomes" id="UP000192775"/>
    </source>
</evidence>
<dbReference type="SUPFAM" id="SSF53597">
    <property type="entry name" value="Dihydrofolate reductase-like"/>
    <property type="match status" value="1"/>
</dbReference>
<sequence length="181" mass="19486">MRLVTAHLFSSIDGVVSAPHEFQGDAFDDDLGAMMGEAIARQDAIVLGRVTYQEWAAYWPTASRDGEFAEFINGTPKHVASTTLAPELEWENSSLIEGDLVGFVEGLKQQDGGDIAVQGSISVVRRLLVAGVLDRLTLTVHPVFAGRGTRLFGDEGPLTRVSLLESRTTAKGNVVSVYGPR</sequence>
<dbReference type="Proteomes" id="UP000192775">
    <property type="component" value="Chromosome"/>
</dbReference>
<name>A0A1X9LQS9_9MICO</name>
<gene>
    <name evidence="1" type="ORF">B5808_14535</name>
</gene>
<organism evidence="1 2">
    <name type="scientific">Cnuibacter physcomitrellae</name>
    <dbReference type="NCBI Taxonomy" id="1619308"/>
    <lineage>
        <taxon>Bacteria</taxon>
        <taxon>Bacillati</taxon>
        <taxon>Actinomycetota</taxon>
        <taxon>Actinomycetes</taxon>
        <taxon>Micrococcales</taxon>
        <taxon>Microbacteriaceae</taxon>
        <taxon>Cnuibacter</taxon>
    </lineage>
</organism>
<evidence type="ECO:0000313" key="1">
    <source>
        <dbReference type="EMBL" id="ARJ06291.1"/>
    </source>
</evidence>
<dbReference type="PANTHER" id="PTHR38011">
    <property type="entry name" value="DIHYDROFOLATE REDUCTASE FAMILY PROTEIN (AFU_ORTHOLOGUE AFUA_8G06820)"/>
    <property type="match status" value="1"/>
</dbReference>
<dbReference type="AlphaFoldDB" id="A0A1X9LQS9"/>
<dbReference type="InterPro" id="IPR002734">
    <property type="entry name" value="RibDG_C"/>
</dbReference>
<dbReference type="Pfam" id="PF01872">
    <property type="entry name" value="RibD_C"/>
    <property type="match status" value="1"/>
</dbReference>
<dbReference type="KEGG" id="cphy:B5808_14535"/>
<dbReference type="STRING" id="1619308.B5808_14535"/>
<dbReference type="EMBL" id="CP020715">
    <property type="protein sequence ID" value="ARJ06291.1"/>
    <property type="molecule type" value="Genomic_DNA"/>
</dbReference>
<dbReference type="Gene3D" id="3.40.430.10">
    <property type="entry name" value="Dihydrofolate Reductase, subunit A"/>
    <property type="match status" value="1"/>
</dbReference>
<accession>A0A1X9LQS9</accession>
<proteinExistence type="predicted"/>
<dbReference type="PANTHER" id="PTHR38011:SF2">
    <property type="entry name" value="BIFUNCTIONAL DEAMINASE-REDUCTASE DOMAIN PROTEIN"/>
    <property type="match status" value="1"/>
</dbReference>
<dbReference type="InterPro" id="IPR024072">
    <property type="entry name" value="DHFR-like_dom_sf"/>
</dbReference>
<dbReference type="GO" id="GO:0008703">
    <property type="term" value="F:5-amino-6-(5-phosphoribosylamino)uracil reductase activity"/>
    <property type="evidence" value="ECO:0007669"/>
    <property type="project" value="InterPro"/>
</dbReference>
<reference evidence="1 2" key="1">
    <citation type="submission" date="2017-04" db="EMBL/GenBank/DDBJ databases">
        <authorList>
            <person name="Afonso C.L."/>
            <person name="Miller P.J."/>
            <person name="Scott M.A."/>
            <person name="Spackman E."/>
            <person name="Goraichik I."/>
            <person name="Dimitrov K.M."/>
            <person name="Suarez D.L."/>
            <person name="Swayne D.E."/>
        </authorList>
    </citation>
    <scope>NUCLEOTIDE SEQUENCE [LARGE SCALE GENOMIC DNA]</scope>
    <source>
        <strain evidence="2">XA(T)</strain>
    </source>
</reference>
<keyword evidence="2" id="KW-1185">Reference proteome</keyword>
<dbReference type="InterPro" id="IPR050765">
    <property type="entry name" value="Riboflavin_Biosynth_HTPR"/>
</dbReference>
<dbReference type="GO" id="GO:0009231">
    <property type="term" value="P:riboflavin biosynthetic process"/>
    <property type="evidence" value="ECO:0007669"/>
    <property type="project" value="InterPro"/>
</dbReference>